<dbReference type="RefSeq" id="WP_165137148.1">
    <property type="nucleotide sequence ID" value="NZ_CP049253.1"/>
</dbReference>
<organism evidence="2 3">
    <name type="scientific">Microbacterium amylolyticum</name>
    <dbReference type="NCBI Taxonomy" id="936337"/>
    <lineage>
        <taxon>Bacteria</taxon>
        <taxon>Bacillati</taxon>
        <taxon>Actinomycetota</taxon>
        <taxon>Actinomycetes</taxon>
        <taxon>Micrococcales</taxon>
        <taxon>Microbacteriaceae</taxon>
        <taxon>Microbacterium</taxon>
    </lineage>
</organism>
<proteinExistence type="predicted"/>
<keyword evidence="2" id="KW-0031">Aminopeptidase</keyword>
<dbReference type="PANTHER" id="PTHR43056:SF5">
    <property type="entry name" value="PEPTIDASE S9 PROLYL OLIGOPEPTIDASE CATALYTIC DOMAIN-CONTAINING PROTEIN"/>
    <property type="match status" value="1"/>
</dbReference>
<gene>
    <name evidence="2" type="ORF">JOF34_000725</name>
</gene>
<dbReference type="GO" id="GO:0004177">
    <property type="term" value="F:aminopeptidase activity"/>
    <property type="evidence" value="ECO:0007669"/>
    <property type="project" value="UniProtKB-KW"/>
</dbReference>
<dbReference type="PANTHER" id="PTHR43056">
    <property type="entry name" value="PEPTIDASE S9 PROLYL OLIGOPEPTIDASE"/>
    <property type="match status" value="1"/>
</dbReference>
<evidence type="ECO:0000313" key="2">
    <source>
        <dbReference type="EMBL" id="MBP2436139.1"/>
    </source>
</evidence>
<keyword evidence="3" id="KW-1185">Reference proteome</keyword>
<dbReference type="InterPro" id="IPR050585">
    <property type="entry name" value="Xaa-Pro_dipeptidyl-ppase/CocE"/>
</dbReference>
<dbReference type="InterPro" id="IPR001375">
    <property type="entry name" value="Peptidase_S9_cat"/>
</dbReference>
<dbReference type="EMBL" id="JAGIOL010000001">
    <property type="protein sequence ID" value="MBP2436139.1"/>
    <property type="molecule type" value="Genomic_DNA"/>
</dbReference>
<dbReference type="Pfam" id="PF00326">
    <property type="entry name" value="Peptidase_S9"/>
    <property type="match status" value="1"/>
</dbReference>
<keyword evidence="2" id="KW-0645">Protease</keyword>
<keyword evidence="2" id="KW-0378">Hydrolase</keyword>
<feature type="domain" description="Peptidase S9 prolyl oligopeptidase catalytic" evidence="1">
    <location>
        <begin position="434"/>
        <end position="639"/>
    </location>
</feature>
<dbReference type="Gene3D" id="3.40.50.1820">
    <property type="entry name" value="alpha/beta hydrolase"/>
    <property type="match status" value="1"/>
</dbReference>
<dbReference type="SUPFAM" id="SSF69304">
    <property type="entry name" value="Tricorn protease N-terminal domain"/>
    <property type="match status" value="1"/>
</dbReference>
<accession>A0ABS4ZFS8</accession>
<name>A0ABS4ZFS8_9MICO</name>
<dbReference type="InterPro" id="IPR029058">
    <property type="entry name" value="AB_hydrolase_fold"/>
</dbReference>
<dbReference type="SUPFAM" id="SSF53474">
    <property type="entry name" value="alpha/beta-Hydrolases"/>
    <property type="match status" value="1"/>
</dbReference>
<comment type="caution">
    <text evidence="2">The sequence shown here is derived from an EMBL/GenBank/DDBJ whole genome shotgun (WGS) entry which is preliminary data.</text>
</comment>
<dbReference type="Proteomes" id="UP001519362">
    <property type="component" value="Unassembled WGS sequence"/>
</dbReference>
<reference evidence="2 3" key="1">
    <citation type="submission" date="2021-03" db="EMBL/GenBank/DDBJ databases">
        <title>Sequencing the genomes of 1000 actinobacteria strains.</title>
        <authorList>
            <person name="Klenk H.-P."/>
        </authorList>
    </citation>
    <scope>NUCLEOTIDE SEQUENCE [LARGE SCALE GENOMIC DNA]</scope>
    <source>
        <strain evidence="2 3">DSM 24221</strain>
    </source>
</reference>
<sequence length="651" mass="69837">MARTLPYGTWPSPISAASMPEGSLRLGRAQYVADSVWWAESVPQEQGRTAIMRGDGEHVLSAPWSARSRVHEYGGGPWVSLDDERFAFVNQKDQRVYLAAGMTEPLAMTADDARESYGDLVWAEGSLWAVRETHSSAHTTPRRDIVTIPLDGSHRVVSVVSGSDFLAYPAPRAGRLAWIAWNHPDMPWDAAELRVGTLAGGVVTEWVTVAGGHGAASDNSVSALQPEWTGDDELMFLQDPPLLLPTPTGDHPARWNLFWARFDEGIAPLSLEAIYQADTDTGGPLWQLGARWYAPLDDGRVLAVSTNGRSALVLIDPTSGAVSELETPLTGDVHIHDVRGARVLLTGGGSSVTGGLWELDLDGHSLEALRGGTPATGELWSIATPLTFPGPRGDVHAFFYPPHNPDFTAPEGELPPVIVLVHGGPTGHVTGDLSQSTAFWTSRGIGVLDVNYGGSSGYGRAYRERLRHTWGIADVHDVAAAAQGLVDGGLADPKRLAIKGGSAGGWTVLCALADTDVFSAGISRYGVADLRLLLAETHDFEARYIDSLVGPWPESEDEYVRRSPLSRPESLRTPLLILQGSEDPVVPPSQSEALRDVMSANGVPHAYLLFDGESHGFRGAETITACFEAELSFLGQVLGFETPGVPTLDLH</sequence>
<evidence type="ECO:0000259" key="1">
    <source>
        <dbReference type="Pfam" id="PF00326"/>
    </source>
</evidence>
<evidence type="ECO:0000313" key="3">
    <source>
        <dbReference type="Proteomes" id="UP001519362"/>
    </source>
</evidence>
<protein>
    <submittedName>
        <fullName evidence="2">Dipeptidyl aminopeptidase/acylaminoacyl peptidase</fullName>
    </submittedName>
</protein>